<evidence type="ECO:0000313" key="2">
    <source>
        <dbReference type="Proteomes" id="UP000373269"/>
    </source>
</evidence>
<gene>
    <name evidence="1" type="ORF">GDS87_19695</name>
</gene>
<dbReference type="Proteomes" id="UP000373269">
    <property type="component" value="Chromosome"/>
</dbReference>
<evidence type="ECO:0000313" key="1">
    <source>
        <dbReference type="EMBL" id="QGG52987.1"/>
    </source>
</evidence>
<dbReference type="RefSeq" id="WP_369593688.1">
    <property type="nucleotide sequence ID" value="NZ_CP045835.1"/>
</dbReference>
<sequence length="632" mass="72979">MNNLDFSVRKDIIEECEKATKLANNLLKDESKHVIVHKLTQNIQNRIETIKKICAIEKYNLYFNGEVSMGKSTAISHLIGLVDFSHFEEGKIIKQLPLLKVGGGRTTVCETKIIPTKDQSKIIITKMPDNEFEKYINEFCDIFFNADSTIPTEISRVICNMANFPSKDGQPVTEEMSIKEYINGSNETDYTKENLFNVISKNINYGNRELTEFLFKDGEFEDWMKNNISKINDGEISEVPFPSQISIYINCNNLKLDIPEYVSAIVDTRGIEVGIREDIVNSINKMDSISIMCDSIGAIGGNEPMQKILNHVLLSGEKDLYHRIFLMGIEKGPVFVKDANGANGEYRKGVEIKKNEALQKLNENKIYFKKEHIVFYEPLSGVEFSSKKGTITDLDKGAYKQAKENFWNDLEIEIKKMHAEYYDEILEIIQNLIRLSSNKLTENIIQKFDTCKKFINSSRSAIMEIQLGFLSKIKQEMSIYYAAIIRGSVNRNGAYYNFNLYSESSVIGGNEFKSKCENEKETLIRQLEFLFDLDDDIEKICLSAIIQEINTKFKSYYEKNCKHYKTCVHNCIYNSQIWDELRKYWGDGRGNYKDRVITKVENELIKQSINKELDTQNFYADYMNDIELFLDI</sequence>
<dbReference type="EMBL" id="CP045835">
    <property type="protein sequence ID" value="QGG52987.1"/>
    <property type="molecule type" value="Genomic_DNA"/>
</dbReference>
<name>A0ABX6DGM0_9BACI</name>
<accession>A0ABX6DGM0</accession>
<evidence type="ECO:0008006" key="3">
    <source>
        <dbReference type="Google" id="ProtNLM"/>
    </source>
</evidence>
<reference evidence="1 2" key="1">
    <citation type="submission" date="2019-11" db="EMBL/GenBank/DDBJ databases">
        <title>Whole Genome Sequencing and Comparative Genomic Analyses of Lysinibacillus pakistanensis LZH-9, a Halotolerant Strain with Excellent COD Removal Capability.</title>
        <authorList>
            <person name="Zhou H."/>
        </authorList>
    </citation>
    <scope>NUCLEOTIDE SEQUENCE [LARGE SCALE GENOMIC DNA]</scope>
    <source>
        <strain evidence="1 2">LZH-9</strain>
    </source>
</reference>
<organism evidence="1 2">
    <name type="scientific">Lysinibacillus pakistanensis</name>
    <dbReference type="NCBI Taxonomy" id="759811"/>
    <lineage>
        <taxon>Bacteria</taxon>
        <taxon>Bacillati</taxon>
        <taxon>Bacillota</taxon>
        <taxon>Bacilli</taxon>
        <taxon>Bacillales</taxon>
        <taxon>Bacillaceae</taxon>
        <taxon>Lysinibacillus</taxon>
    </lineage>
</organism>
<keyword evidence="2" id="KW-1185">Reference proteome</keyword>
<proteinExistence type="predicted"/>
<protein>
    <recommendedName>
        <fullName evidence="3">Dynamin family protein</fullName>
    </recommendedName>
</protein>